<protein>
    <recommendedName>
        <fullName evidence="2">Rab proteins geranylgeranyltransferase</fullName>
    </recommendedName>
</protein>
<sequence>MEPIGETTFDLVIAGTGLAQSLLALALSREGKKILHVDKNAYYGGSEAALSLQDAHDWADSVGKGSTRFSDATITTASDHSSKLGFSRSYSLALAPQVVYSKAALLPTLVSSKIYRQLEFLAVGAWWTYQKNGQEDGELKKIPGSREDVFADKTIDLRSKRALMNFLKLVTDLEAYGEAMETWGEKSFEEFLTQEYKISTSLQPMLHALTLSPQSAAQTKTVFALPRILRHLSSIGVFGPGFGSVIPKWGGLAEITQVACRACAVGGGIYMLSKGVSDIALVDEDGVSSIKLDDDQHVKTRWIAGRSDDLPMQEGQRTAITKSITIVDSALKRLFPVIADGAPPASCSIVVFPPGSLSIADSISTTPVYLTVHNSDTGECPEGQSVLYGSIAGIAAEGKQWLNQATRSLLASLSLDKEAEHILWTLSYAQVENTKAENIEEGPVVEKSQIQFSEASTDLVFDDLVLREVRKAWQQVTGKVNGFMEFEDREAGEYDEDEI</sequence>
<dbReference type="GO" id="GO:0005634">
    <property type="term" value="C:nucleus"/>
    <property type="evidence" value="ECO:0007669"/>
    <property type="project" value="TreeGrafter"/>
</dbReference>
<dbReference type="InterPro" id="IPR017230">
    <property type="entry name" value="Mrs6"/>
</dbReference>
<dbReference type="PANTHER" id="PTHR11787">
    <property type="entry name" value="RAB GDP-DISSOCIATION INHIBITOR"/>
    <property type="match status" value="1"/>
</dbReference>
<proteinExistence type="inferred from homology"/>
<evidence type="ECO:0000313" key="4">
    <source>
        <dbReference type="Proteomes" id="UP000664169"/>
    </source>
</evidence>
<dbReference type="Gene3D" id="3.50.50.60">
    <property type="entry name" value="FAD/NAD(P)-binding domain"/>
    <property type="match status" value="1"/>
</dbReference>
<dbReference type="AlphaFoldDB" id="A0A8H3EHJ8"/>
<dbReference type="OrthoDB" id="1923006at2759"/>
<dbReference type="SUPFAM" id="SSF51905">
    <property type="entry name" value="FAD/NAD(P)-binding domain"/>
    <property type="match status" value="1"/>
</dbReference>
<dbReference type="GO" id="GO:0016192">
    <property type="term" value="P:vesicle-mediated transport"/>
    <property type="evidence" value="ECO:0007669"/>
    <property type="project" value="TreeGrafter"/>
</dbReference>
<keyword evidence="4" id="KW-1185">Reference proteome</keyword>
<evidence type="ECO:0000313" key="3">
    <source>
        <dbReference type="EMBL" id="CAF9906679.1"/>
    </source>
</evidence>
<reference evidence="3" key="1">
    <citation type="submission" date="2021-03" db="EMBL/GenBank/DDBJ databases">
        <authorList>
            <person name="Tagirdzhanova G."/>
        </authorList>
    </citation>
    <scope>NUCLEOTIDE SEQUENCE</scope>
</reference>
<dbReference type="Proteomes" id="UP000664169">
    <property type="component" value="Unassembled WGS sequence"/>
</dbReference>
<dbReference type="Gene3D" id="1.10.405.10">
    <property type="entry name" value="Guanine Nucleotide Dissociation Inhibitor, domain 1"/>
    <property type="match status" value="1"/>
</dbReference>
<comment type="caution">
    <text evidence="3">The sequence shown here is derived from an EMBL/GenBank/DDBJ whole genome shotgun (WGS) entry which is preliminary data.</text>
</comment>
<dbReference type="PANTHER" id="PTHR11787:SF4">
    <property type="entry name" value="CHM, RAB ESCORT PROTEIN 1"/>
    <property type="match status" value="1"/>
</dbReference>
<dbReference type="InterPro" id="IPR036188">
    <property type="entry name" value="FAD/NAD-bd_sf"/>
</dbReference>
<dbReference type="GO" id="GO:0007264">
    <property type="term" value="P:small GTPase-mediated signal transduction"/>
    <property type="evidence" value="ECO:0007669"/>
    <property type="project" value="UniProtKB-UniRule"/>
</dbReference>
<dbReference type="PRINTS" id="PR00891">
    <property type="entry name" value="RABGDIREP"/>
</dbReference>
<name>A0A8H3EHJ8_9LECA</name>
<dbReference type="Pfam" id="PF00996">
    <property type="entry name" value="GDI"/>
    <property type="match status" value="1"/>
</dbReference>
<comment type="similarity">
    <text evidence="1 2">Belongs to the Rab GDI family.</text>
</comment>
<dbReference type="SUPFAM" id="SSF54373">
    <property type="entry name" value="FAD-linked reductases, C-terminal domain"/>
    <property type="match status" value="1"/>
</dbReference>
<organism evidence="3 4">
    <name type="scientific">Gomphillus americanus</name>
    <dbReference type="NCBI Taxonomy" id="1940652"/>
    <lineage>
        <taxon>Eukaryota</taxon>
        <taxon>Fungi</taxon>
        <taxon>Dikarya</taxon>
        <taxon>Ascomycota</taxon>
        <taxon>Pezizomycotina</taxon>
        <taxon>Lecanoromycetes</taxon>
        <taxon>OSLEUM clade</taxon>
        <taxon>Ostropomycetidae</taxon>
        <taxon>Ostropales</taxon>
        <taxon>Graphidaceae</taxon>
        <taxon>Gomphilloideae</taxon>
        <taxon>Gomphillus</taxon>
    </lineage>
</organism>
<dbReference type="Gene3D" id="3.30.519.10">
    <property type="entry name" value="Guanine Nucleotide Dissociation Inhibitor, domain 2"/>
    <property type="match status" value="1"/>
</dbReference>
<dbReference type="EMBL" id="CAJPDQ010000003">
    <property type="protein sequence ID" value="CAF9906679.1"/>
    <property type="molecule type" value="Genomic_DNA"/>
</dbReference>
<dbReference type="GO" id="GO:0005829">
    <property type="term" value="C:cytosol"/>
    <property type="evidence" value="ECO:0007669"/>
    <property type="project" value="TreeGrafter"/>
</dbReference>
<dbReference type="GO" id="GO:0005092">
    <property type="term" value="F:GDP-dissociation inhibitor activity"/>
    <property type="evidence" value="ECO:0007669"/>
    <property type="project" value="UniProtKB-UniRule"/>
</dbReference>
<gene>
    <name evidence="3" type="ORF">GOMPHAMPRED_004864</name>
</gene>
<dbReference type="GO" id="GO:0005968">
    <property type="term" value="C:Rab-protein geranylgeranyltransferase complex"/>
    <property type="evidence" value="ECO:0007669"/>
    <property type="project" value="TreeGrafter"/>
</dbReference>
<accession>A0A8H3EHJ8</accession>
<dbReference type="PIRSF" id="PIRSF037514">
    <property type="entry name" value="Rab_ger_ger_transf_A_fun"/>
    <property type="match status" value="1"/>
</dbReference>
<evidence type="ECO:0000256" key="2">
    <source>
        <dbReference type="PIRNR" id="PIRNR037514"/>
    </source>
</evidence>
<evidence type="ECO:0000256" key="1">
    <source>
        <dbReference type="ARBA" id="ARBA00005593"/>
    </source>
</evidence>
<dbReference type="InterPro" id="IPR018203">
    <property type="entry name" value="GDP_dissociation_inhibitor"/>
</dbReference>